<evidence type="ECO:0000313" key="1">
    <source>
        <dbReference type="EMBL" id="CAB4280793.1"/>
    </source>
</evidence>
<name>A0A6J5XB72_PRUAR</name>
<protein>
    <submittedName>
        <fullName evidence="2">Uncharacterized protein</fullName>
    </submittedName>
</protein>
<proteinExistence type="predicted"/>
<dbReference type="AlphaFoldDB" id="A0A6J5XB72"/>
<dbReference type="EMBL" id="CAEKDK010000005">
    <property type="protein sequence ID" value="CAB4280793.1"/>
    <property type="molecule type" value="Genomic_DNA"/>
</dbReference>
<gene>
    <name evidence="1" type="ORF">CURHAP_LOCUS33735</name>
    <name evidence="2" type="ORF">ORAREDHAP_LOCUS33285</name>
</gene>
<keyword evidence="4" id="KW-1185">Reference proteome</keyword>
<evidence type="ECO:0000313" key="3">
    <source>
        <dbReference type="Proteomes" id="UP000507222"/>
    </source>
</evidence>
<accession>A0A6J5XB72</accession>
<dbReference type="Proteomes" id="UP000507222">
    <property type="component" value="Unassembled WGS sequence"/>
</dbReference>
<reference evidence="4" key="1">
    <citation type="journal article" date="2020" name="Genome Biol.">
        <title>Gamete binning: chromosome-level and haplotype-resolved genome assembly enabled by high-throughput single-cell sequencing of gamete genomes.</title>
        <authorList>
            <person name="Campoy J.A."/>
            <person name="Sun H."/>
            <person name="Goel M."/>
            <person name="Jiao W.-B."/>
            <person name="Folz-Donahue K."/>
            <person name="Wang N."/>
            <person name="Rubio M."/>
            <person name="Liu C."/>
            <person name="Kukat C."/>
            <person name="Ruiz D."/>
            <person name="Huettel B."/>
            <person name="Schneeberger K."/>
        </authorList>
    </citation>
    <scope>NUCLEOTIDE SEQUENCE [LARGE SCALE GENOMIC DNA]</scope>
    <source>
        <strain evidence="4">cv. Rojo Pasion</strain>
    </source>
</reference>
<reference evidence="2 3" key="2">
    <citation type="submission" date="2020-05" db="EMBL/GenBank/DDBJ databases">
        <authorList>
            <person name="Campoy J."/>
            <person name="Schneeberger K."/>
            <person name="Spophaly S."/>
        </authorList>
    </citation>
    <scope>NUCLEOTIDE SEQUENCE [LARGE SCALE GENOMIC DNA]</scope>
    <source>
        <strain evidence="2">PruArmRojPasFocal</strain>
    </source>
</reference>
<dbReference type="EMBL" id="CAEKKB010000005">
    <property type="protein sequence ID" value="CAB4311196.1"/>
    <property type="molecule type" value="Genomic_DNA"/>
</dbReference>
<evidence type="ECO:0000313" key="2">
    <source>
        <dbReference type="EMBL" id="CAB4311196.1"/>
    </source>
</evidence>
<evidence type="ECO:0000313" key="4">
    <source>
        <dbReference type="Proteomes" id="UP000507245"/>
    </source>
</evidence>
<sequence length="93" mass="10460">MAALCRECLREKEGQGFRAPLSLLQSSSAEKVTVIVSFVKALSSTSTNLLFLSTLYFFRSTCDSAAEKKKAKVWDHLKKFETGKYLHINTCLH</sequence>
<dbReference type="Proteomes" id="UP000507245">
    <property type="component" value="Unassembled WGS sequence"/>
</dbReference>
<organism evidence="2 4">
    <name type="scientific">Prunus armeniaca</name>
    <name type="common">Apricot</name>
    <name type="synonym">Armeniaca vulgaris</name>
    <dbReference type="NCBI Taxonomy" id="36596"/>
    <lineage>
        <taxon>Eukaryota</taxon>
        <taxon>Viridiplantae</taxon>
        <taxon>Streptophyta</taxon>
        <taxon>Embryophyta</taxon>
        <taxon>Tracheophyta</taxon>
        <taxon>Spermatophyta</taxon>
        <taxon>Magnoliopsida</taxon>
        <taxon>eudicotyledons</taxon>
        <taxon>Gunneridae</taxon>
        <taxon>Pentapetalae</taxon>
        <taxon>rosids</taxon>
        <taxon>fabids</taxon>
        <taxon>Rosales</taxon>
        <taxon>Rosaceae</taxon>
        <taxon>Amygdaloideae</taxon>
        <taxon>Amygdaleae</taxon>
        <taxon>Prunus</taxon>
    </lineage>
</organism>